<dbReference type="InterPro" id="IPR017900">
    <property type="entry name" value="4Fe4S_Fe_S_CS"/>
</dbReference>
<gene>
    <name evidence="2" type="ORF">MchiMG62_05800</name>
</gene>
<dbReference type="InterPro" id="IPR017896">
    <property type="entry name" value="4Fe4S_Fe-S-bd"/>
</dbReference>
<dbReference type="EMBL" id="AP019781">
    <property type="protein sequence ID" value="BBL67399.1"/>
    <property type="molecule type" value="Genomic_DNA"/>
</dbReference>
<accession>A0ABM7H3P5</accession>
<dbReference type="Pfam" id="PF00037">
    <property type="entry name" value="Fer4"/>
    <property type="match status" value="1"/>
</dbReference>
<keyword evidence="3" id="KW-1185">Reference proteome</keyword>
<dbReference type="PROSITE" id="PS51379">
    <property type="entry name" value="4FE4S_FER_2"/>
    <property type="match status" value="1"/>
</dbReference>
<sequence length="263" mass="29339">MNDDLKAAVLERCRRMEIPLAGVASTERWENPPFQPWMPEEFYPQSIFPEARSVIVIGLPVHLPVLETSPSIYYHELYKTVNTLLDQYTYRLASFLNDEGFPSVFVPRDGYGSIEVLQKNPVAFFSHRHAALLAGLGTFGVNNTLLTPEYGPRVRFGSVFTAADLPPDPLLAGDLCTRCMLCVRACPVSALNEEDYPEGLTDKAACARNSADLARRHISPCGICIKVCPVGEDRRHFGRNAPAGDEDPRYRRAVEHVRKYGGL</sequence>
<reference evidence="2 3" key="1">
    <citation type="submission" date="2019-06" db="EMBL/GenBank/DDBJ databases">
        <title>Complete genome sequence of Methanoculleus chikugoensis strain MG62.</title>
        <authorList>
            <person name="Asakawa S."/>
            <person name="Dianou D."/>
        </authorList>
    </citation>
    <scope>NUCLEOTIDE SEQUENCE [LARGE SCALE GENOMIC DNA]</scope>
    <source>
        <strain evidence="2 3">MG62</strain>
    </source>
</reference>
<dbReference type="GeneID" id="66130084"/>
<organism evidence="2 3">
    <name type="scientific">Methanoculleus chikugoensis</name>
    <dbReference type="NCBI Taxonomy" id="118126"/>
    <lineage>
        <taxon>Archaea</taxon>
        <taxon>Methanobacteriati</taxon>
        <taxon>Methanobacteriota</taxon>
        <taxon>Stenosarchaea group</taxon>
        <taxon>Methanomicrobia</taxon>
        <taxon>Methanomicrobiales</taxon>
        <taxon>Methanomicrobiaceae</taxon>
        <taxon>Methanoculleus</taxon>
    </lineage>
</organism>
<feature type="domain" description="4Fe-4S ferredoxin-type" evidence="1">
    <location>
        <begin position="167"/>
        <end position="196"/>
    </location>
</feature>
<evidence type="ECO:0000313" key="2">
    <source>
        <dbReference type="EMBL" id="BBL67399.1"/>
    </source>
</evidence>
<evidence type="ECO:0000259" key="1">
    <source>
        <dbReference type="PROSITE" id="PS51379"/>
    </source>
</evidence>
<dbReference type="PANTHER" id="PTHR42827">
    <property type="entry name" value="IRON-SULFUR CLUSTER-BINDING PROTEIN-RELATED"/>
    <property type="match status" value="1"/>
</dbReference>
<dbReference type="PANTHER" id="PTHR42827:SF1">
    <property type="entry name" value="IRON-SULFUR CLUSTER-BINDING PROTEIN"/>
    <property type="match status" value="1"/>
</dbReference>
<dbReference type="PROSITE" id="PS00198">
    <property type="entry name" value="4FE4S_FER_1"/>
    <property type="match status" value="1"/>
</dbReference>
<protein>
    <submittedName>
        <fullName evidence="2">4Fe-4S ferredoxin</fullName>
    </submittedName>
</protein>
<proteinExistence type="predicted"/>
<evidence type="ECO:0000313" key="3">
    <source>
        <dbReference type="Proteomes" id="UP000824969"/>
    </source>
</evidence>
<dbReference type="Proteomes" id="UP000824969">
    <property type="component" value="Chromosome"/>
</dbReference>
<name>A0ABM7H3P5_9EURY</name>
<dbReference type="RefSeq" id="WP_221057814.1">
    <property type="nucleotide sequence ID" value="NZ_AP019781.1"/>
</dbReference>